<evidence type="ECO:0000313" key="1">
    <source>
        <dbReference type="EMBL" id="EMF02451.1"/>
    </source>
</evidence>
<reference evidence="1 2" key="1">
    <citation type="journal article" date="2013" name="Genome Announc.">
        <title>Whole-Genome Shotgun Assembly and Analysis of the Genome of Streptomyces mobaraensis DSM 40847, a Strain for Industrial Production of Microbial Transglutaminase.</title>
        <authorList>
            <person name="Yang H."/>
            <person name="He T."/>
            <person name="Wu W."/>
            <person name="Zhu W."/>
            <person name="Lu B."/>
            <person name="Sun W."/>
        </authorList>
    </citation>
    <scope>NUCLEOTIDE SEQUENCE [LARGE SCALE GENOMIC DNA]</scope>
    <source>
        <strain evidence="1 2">DSM 40847</strain>
    </source>
</reference>
<evidence type="ECO:0000313" key="2">
    <source>
        <dbReference type="Proteomes" id="UP000011740"/>
    </source>
</evidence>
<dbReference type="PATRIC" id="fig|1223523.3.peg.273"/>
<gene>
    <name evidence="1" type="ORF">H340_01354</name>
</gene>
<name>M3CFE4_STRM1</name>
<dbReference type="AlphaFoldDB" id="M3CFE4"/>
<dbReference type="EMBL" id="AORZ01000002">
    <property type="protein sequence ID" value="EMF02451.1"/>
    <property type="molecule type" value="Genomic_DNA"/>
</dbReference>
<comment type="caution">
    <text evidence="1">The sequence shown here is derived from an EMBL/GenBank/DDBJ whole genome shotgun (WGS) entry which is preliminary data.</text>
</comment>
<accession>M3CFE4</accession>
<proteinExistence type="predicted"/>
<dbReference type="STRING" id="1223523.H340_01354"/>
<dbReference type="Proteomes" id="UP000011740">
    <property type="component" value="Unassembled WGS sequence"/>
</dbReference>
<protein>
    <submittedName>
        <fullName evidence="1">Uncharacterized protein</fullName>
    </submittedName>
</protein>
<organism evidence="1 2">
    <name type="scientific">Streptomyces mobaraensis (strain ATCC 29032 / DSM 40847 / JCM 4168 / NBRC 13819 / NCIMB 11159 / IPCR 16-22)</name>
    <dbReference type="NCBI Taxonomy" id="1223523"/>
    <lineage>
        <taxon>Bacteria</taxon>
        <taxon>Bacillati</taxon>
        <taxon>Actinomycetota</taxon>
        <taxon>Actinomycetes</taxon>
        <taxon>Kitasatosporales</taxon>
        <taxon>Streptomycetaceae</taxon>
        <taxon>Streptomyces</taxon>
    </lineage>
</organism>
<sequence length="81" mass="9304">MAERRMRNPENFVSEGAGEYQYRYAEQGANGFAPSKAEVMLIEKLANKYGVRTLDVIRAVQINKRKAYPYDENVETVLDTE</sequence>